<accession>A0A6P4XU37</accession>
<dbReference type="Proteomes" id="UP000515135">
    <property type="component" value="Unplaced"/>
</dbReference>
<dbReference type="InterPro" id="IPR027246">
    <property type="entry name" value="Porin_Euk/Tom40"/>
</dbReference>
<evidence type="ECO:0000313" key="13">
    <source>
        <dbReference type="Proteomes" id="UP000515135"/>
    </source>
</evidence>
<dbReference type="Pfam" id="PF01459">
    <property type="entry name" value="Porin_3"/>
    <property type="match status" value="1"/>
</dbReference>
<dbReference type="PANTHER" id="PTHR11743:SF70">
    <property type="entry name" value="GH26960P-RELATED"/>
    <property type="match status" value="1"/>
</dbReference>
<evidence type="ECO:0000256" key="8">
    <source>
        <dbReference type="ARBA" id="ARBA00023114"/>
    </source>
</evidence>
<dbReference type="PROSITE" id="PS00558">
    <property type="entry name" value="EUKARYOTIC_PORIN"/>
    <property type="match status" value="1"/>
</dbReference>
<keyword evidence="3" id="KW-0813">Transport</keyword>
<evidence type="ECO:0000256" key="10">
    <source>
        <dbReference type="ARBA" id="ARBA00023136"/>
    </source>
</evidence>
<name>A0A6P4XU37_BRABE</name>
<comment type="subcellular location">
    <subcellularLocation>
        <location evidence="1">Mitochondrion outer membrane</location>
    </subcellularLocation>
</comment>
<organism evidence="13 14">
    <name type="scientific">Branchiostoma belcheri</name>
    <name type="common">Amphioxus</name>
    <dbReference type="NCBI Taxonomy" id="7741"/>
    <lineage>
        <taxon>Eukaryota</taxon>
        <taxon>Metazoa</taxon>
        <taxon>Chordata</taxon>
        <taxon>Cephalochordata</taxon>
        <taxon>Leptocardii</taxon>
        <taxon>Amphioxiformes</taxon>
        <taxon>Branchiostomatidae</taxon>
        <taxon>Branchiostoma</taxon>
    </lineage>
</organism>
<keyword evidence="10" id="KW-0472">Membrane</keyword>
<dbReference type="Gene3D" id="2.40.160.10">
    <property type="entry name" value="Porin"/>
    <property type="match status" value="1"/>
</dbReference>
<evidence type="ECO:0000256" key="12">
    <source>
        <dbReference type="ARBA" id="ARBA00034430"/>
    </source>
</evidence>
<dbReference type="RefSeq" id="XP_019620171.1">
    <property type="nucleotide sequence ID" value="XM_019764612.1"/>
</dbReference>
<keyword evidence="8" id="KW-0626">Porin</keyword>
<comment type="similarity">
    <text evidence="2">Belongs to the eukaryotic mitochondrial porin family.</text>
</comment>
<evidence type="ECO:0000256" key="11">
    <source>
        <dbReference type="ARBA" id="ARBA00024167"/>
    </source>
</evidence>
<dbReference type="GO" id="GO:0008308">
    <property type="term" value="F:voltage-gated monoatomic anion channel activity"/>
    <property type="evidence" value="ECO:0007669"/>
    <property type="project" value="InterPro"/>
</dbReference>
<gene>
    <name evidence="14 15" type="primary">LOC109466786</name>
</gene>
<keyword evidence="9" id="KW-0496">Mitochondrion</keyword>
<proteinExistence type="inferred from homology"/>
<dbReference type="InterPro" id="IPR001925">
    <property type="entry name" value="Porin_Euk"/>
</dbReference>
<evidence type="ECO:0000256" key="5">
    <source>
        <dbReference type="ARBA" id="ARBA00022692"/>
    </source>
</evidence>
<dbReference type="RefSeq" id="XP_019620170.1">
    <property type="nucleotide sequence ID" value="XM_019764611.1"/>
</dbReference>
<reference evidence="14 15" key="1">
    <citation type="submission" date="2025-04" db="UniProtKB">
        <authorList>
            <consortium name="RefSeq"/>
        </authorList>
    </citation>
    <scope>IDENTIFICATION</scope>
    <source>
        <tissue evidence="14 15">Gonad</tissue>
    </source>
</reference>
<dbReference type="CDD" id="cd07306">
    <property type="entry name" value="Porin3_VDAC"/>
    <property type="match status" value="1"/>
</dbReference>
<sequence length="284" mass="30658">MSATPPSYGDLGKSARDTFGKGYGFGFVKLDCKTTTSSGVEFSTSGTSNNETGKVGGELETKYKWKDYGLTFTEKWNTDNTLASEIKIEDQIAKGLSLTFDTKFSPSTGKKSGQIKTAYKMDYLNVNTEVDLDFAGPTIHGAAVLGYEGWLAGYQMSFDTAKSKLTRSNFALGYKTGDFQLHTNVNDGTEFGGSIYQKVNNNLETGVNLAWTAGSNNTRFGLAAKYTIDSKSSFRAKVNNSSQIGLGYTQEVRPGVKVTLSTLLDGKNFNQGGHKLGLGLDLEA</sequence>
<keyword evidence="13" id="KW-1185">Reference proteome</keyword>
<evidence type="ECO:0000313" key="14">
    <source>
        <dbReference type="RefSeq" id="XP_019620170.1"/>
    </source>
</evidence>
<keyword evidence="4" id="KW-1134">Transmembrane beta strand</keyword>
<protein>
    <submittedName>
        <fullName evidence="14 15">Voltage-dependent anion-selective channel protein 2-like</fullName>
    </submittedName>
</protein>
<evidence type="ECO:0000256" key="1">
    <source>
        <dbReference type="ARBA" id="ARBA00004294"/>
    </source>
</evidence>
<evidence type="ECO:0000256" key="2">
    <source>
        <dbReference type="ARBA" id="ARBA00007780"/>
    </source>
</evidence>
<evidence type="ECO:0000313" key="15">
    <source>
        <dbReference type="RefSeq" id="XP_019620171.1"/>
    </source>
</evidence>
<keyword evidence="6" id="KW-1000">Mitochondrion outer membrane</keyword>
<dbReference type="AlphaFoldDB" id="A0A6P4XU37"/>
<evidence type="ECO:0000256" key="9">
    <source>
        <dbReference type="ARBA" id="ARBA00023128"/>
    </source>
</evidence>
<dbReference type="KEGG" id="bbel:109466786"/>
<dbReference type="GeneID" id="109466786"/>
<evidence type="ECO:0000256" key="7">
    <source>
        <dbReference type="ARBA" id="ARBA00023065"/>
    </source>
</evidence>
<dbReference type="FunFam" id="2.40.160.10:FF:000001">
    <property type="entry name" value="Voltage-dependent anion-selective channel protein 2"/>
    <property type="match status" value="1"/>
</dbReference>
<evidence type="ECO:0000256" key="4">
    <source>
        <dbReference type="ARBA" id="ARBA00022452"/>
    </source>
</evidence>
<evidence type="ECO:0000256" key="6">
    <source>
        <dbReference type="ARBA" id="ARBA00022787"/>
    </source>
</evidence>
<dbReference type="PANTHER" id="PTHR11743">
    <property type="entry name" value="VOLTAGE-DEPENDENT ANION-SELECTIVE CHANNEL"/>
    <property type="match status" value="1"/>
</dbReference>
<comment type="catalytic activity">
    <reaction evidence="11">
        <text>chloride(in) = chloride(out)</text>
        <dbReference type="Rhea" id="RHEA:29823"/>
        <dbReference type="ChEBI" id="CHEBI:17996"/>
    </reaction>
</comment>
<keyword evidence="7" id="KW-0406">Ion transport</keyword>
<dbReference type="OrthoDB" id="7827681at2759"/>
<dbReference type="GO" id="GO:0015288">
    <property type="term" value="F:porin activity"/>
    <property type="evidence" value="ECO:0007669"/>
    <property type="project" value="UniProtKB-KW"/>
</dbReference>
<dbReference type="GO" id="GO:0046930">
    <property type="term" value="C:pore complex"/>
    <property type="evidence" value="ECO:0007669"/>
    <property type="project" value="UniProtKB-KW"/>
</dbReference>
<comment type="catalytic activity">
    <reaction evidence="12">
        <text>K(+)(in) = K(+)(out)</text>
        <dbReference type="Rhea" id="RHEA:29463"/>
        <dbReference type="ChEBI" id="CHEBI:29103"/>
    </reaction>
</comment>
<dbReference type="InterPro" id="IPR023614">
    <property type="entry name" value="Porin_dom_sf"/>
</dbReference>
<evidence type="ECO:0000256" key="3">
    <source>
        <dbReference type="ARBA" id="ARBA00022448"/>
    </source>
</evidence>
<dbReference type="PRINTS" id="PR00185">
    <property type="entry name" value="EUKARYTPORIN"/>
</dbReference>
<dbReference type="GO" id="GO:0005741">
    <property type="term" value="C:mitochondrial outer membrane"/>
    <property type="evidence" value="ECO:0007669"/>
    <property type="project" value="UniProtKB-SubCell"/>
</dbReference>
<keyword evidence="5" id="KW-0812">Transmembrane</keyword>